<proteinExistence type="predicted"/>
<evidence type="ECO:0000256" key="1">
    <source>
        <dbReference type="SAM" id="MobiDB-lite"/>
    </source>
</evidence>
<feature type="region of interest" description="Disordered" evidence="1">
    <location>
        <begin position="96"/>
        <end position="123"/>
    </location>
</feature>
<organism evidence="2 3">
    <name type="scientific">Funneliformis mosseae</name>
    <name type="common">Endomycorrhizal fungus</name>
    <name type="synonym">Glomus mosseae</name>
    <dbReference type="NCBI Taxonomy" id="27381"/>
    <lineage>
        <taxon>Eukaryota</taxon>
        <taxon>Fungi</taxon>
        <taxon>Fungi incertae sedis</taxon>
        <taxon>Mucoromycota</taxon>
        <taxon>Glomeromycotina</taxon>
        <taxon>Glomeromycetes</taxon>
        <taxon>Glomerales</taxon>
        <taxon>Glomeraceae</taxon>
        <taxon>Funneliformis</taxon>
    </lineage>
</organism>
<dbReference type="AlphaFoldDB" id="A0A9N9I156"/>
<comment type="caution">
    <text evidence="2">The sequence shown here is derived from an EMBL/GenBank/DDBJ whole genome shotgun (WGS) entry which is preliminary data.</text>
</comment>
<dbReference type="EMBL" id="CAJVPP010011615">
    <property type="protein sequence ID" value="CAG8714941.1"/>
    <property type="molecule type" value="Genomic_DNA"/>
</dbReference>
<keyword evidence="3" id="KW-1185">Reference proteome</keyword>
<evidence type="ECO:0000313" key="3">
    <source>
        <dbReference type="Proteomes" id="UP000789375"/>
    </source>
</evidence>
<gene>
    <name evidence="2" type="ORF">FMOSSE_LOCUS14575</name>
</gene>
<feature type="non-terminal residue" evidence="2">
    <location>
        <position position="455"/>
    </location>
</feature>
<name>A0A9N9I156_FUNMO</name>
<protein>
    <submittedName>
        <fullName evidence="2">7185_t:CDS:1</fullName>
    </submittedName>
</protein>
<evidence type="ECO:0000313" key="2">
    <source>
        <dbReference type="EMBL" id="CAG8714941.1"/>
    </source>
</evidence>
<dbReference type="Proteomes" id="UP000789375">
    <property type="component" value="Unassembled WGS sequence"/>
</dbReference>
<sequence length="455" mass="52564">RFSKASKELNPPSVTEEAHFPNPSDNEEYLLTAIYLNPEYRHIFLTQDTRPYWQEIIKERKKAGTIRSKTIDAYQAVRENVGNEIVDECKQSLKRLEKDKQEQSRSRSGAEYHTDSKNNVELQDPISVSEDDDLDIFDQEAIDQQGEVKEVTNDKVKENKNGPFKLSETNRKEIEKVYKLMDKQFMWKLSSERIVEEELYKLGKDLEFEHAVYSFILDVDDILIAEHFTEAELYEIENTPIPEVSELSDEIINLINKFTCKQIIKEVSFSSNYDREKHHDMDYICLALYALVREIESGKITDTNLENWFNCYIWSVIFDQAFGDMKTIAVVRAVSNGNKDKFGAGEAGKCWLDEYETKYLREGGLKLPKTLKDMLLSLMERISLMLTVVYADNPKGYVCRYRRCDTLQVPDTVEKFDSILMILASVLNAKSVVQETVKMVQTAGQTTKAFKSAGL</sequence>
<accession>A0A9N9I156</accession>
<reference evidence="2" key="1">
    <citation type="submission" date="2021-06" db="EMBL/GenBank/DDBJ databases">
        <authorList>
            <person name="Kallberg Y."/>
            <person name="Tangrot J."/>
            <person name="Rosling A."/>
        </authorList>
    </citation>
    <scope>NUCLEOTIDE SEQUENCE</scope>
    <source>
        <strain evidence="2">87-6 pot B 2015</strain>
    </source>
</reference>
<feature type="compositionally biased region" description="Basic and acidic residues" evidence="1">
    <location>
        <begin position="96"/>
        <end position="118"/>
    </location>
</feature>
<feature type="region of interest" description="Disordered" evidence="1">
    <location>
        <begin position="1"/>
        <end position="23"/>
    </location>
</feature>